<evidence type="ECO:0000313" key="2">
    <source>
        <dbReference type="Proteomes" id="UP000285146"/>
    </source>
</evidence>
<comment type="caution">
    <text evidence="1">The sequence shown here is derived from an EMBL/GenBank/DDBJ whole genome shotgun (WGS) entry which is preliminary data.</text>
</comment>
<name>A0A423XHS2_9PEZI</name>
<sequence>MAISGFYESRGAYSNGPNDELRPGLLHWTATQKWSASAALHVGSFAVITADAGDGVTNWQYLNINPASVDGIEMAALFMLRPDTNVEEQ</sequence>
<organism evidence="1 2">
    <name type="scientific">Cytospora leucostoma</name>
    <dbReference type="NCBI Taxonomy" id="1230097"/>
    <lineage>
        <taxon>Eukaryota</taxon>
        <taxon>Fungi</taxon>
        <taxon>Dikarya</taxon>
        <taxon>Ascomycota</taxon>
        <taxon>Pezizomycotina</taxon>
        <taxon>Sordariomycetes</taxon>
        <taxon>Sordariomycetidae</taxon>
        <taxon>Diaporthales</taxon>
        <taxon>Cytosporaceae</taxon>
        <taxon>Cytospora</taxon>
    </lineage>
</organism>
<dbReference type="EMBL" id="LKEB01000008">
    <property type="protein sequence ID" value="ROW15767.1"/>
    <property type="molecule type" value="Genomic_DNA"/>
</dbReference>
<protein>
    <submittedName>
        <fullName evidence="1">Uncharacterized protein</fullName>
    </submittedName>
</protein>
<accession>A0A423XHS2</accession>
<proteinExistence type="predicted"/>
<dbReference type="Proteomes" id="UP000285146">
    <property type="component" value="Unassembled WGS sequence"/>
</dbReference>
<dbReference type="AlphaFoldDB" id="A0A423XHS2"/>
<keyword evidence="2" id="KW-1185">Reference proteome</keyword>
<gene>
    <name evidence="1" type="ORF">VPNG_02186</name>
</gene>
<evidence type="ECO:0000313" key="1">
    <source>
        <dbReference type="EMBL" id="ROW15767.1"/>
    </source>
</evidence>
<reference evidence="1 2" key="1">
    <citation type="submission" date="2015-09" db="EMBL/GenBank/DDBJ databases">
        <title>Host preference determinants of Valsa canker pathogens revealed by comparative genomics.</title>
        <authorList>
            <person name="Yin Z."/>
            <person name="Huang L."/>
        </authorList>
    </citation>
    <scope>NUCLEOTIDE SEQUENCE [LARGE SCALE GENOMIC DNA]</scope>
    <source>
        <strain evidence="1 2">SXYLt</strain>
    </source>
</reference>
<dbReference type="InParanoid" id="A0A423XHS2"/>